<dbReference type="RefSeq" id="WP_091169506.1">
    <property type="nucleotide sequence ID" value="NZ_FNCG01000008.1"/>
</dbReference>
<evidence type="ECO:0000313" key="2">
    <source>
        <dbReference type="EMBL" id="SDH29824.1"/>
    </source>
</evidence>
<reference evidence="3" key="1">
    <citation type="submission" date="2016-10" db="EMBL/GenBank/DDBJ databases">
        <authorList>
            <person name="Varghese N."/>
            <person name="Submissions S."/>
        </authorList>
    </citation>
    <scope>NUCLEOTIDE SEQUENCE [LARGE SCALE GENOMIC DNA]</scope>
    <source>
        <strain evidence="3">Gh-67</strain>
    </source>
</reference>
<gene>
    <name evidence="2" type="ORF">SAMN05192573_108161</name>
</gene>
<name>A0A1G8B9Q0_9SPHI</name>
<protein>
    <submittedName>
        <fullName evidence="2">Uncharacterized protein</fullName>
    </submittedName>
</protein>
<evidence type="ECO:0000256" key="1">
    <source>
        <dbReference type="SAM" id="Phobius"/>
    </source>
</evidence>
<sequence>MKYRNKHYFELGTLPFILFPAIGLTVGLTLWISKPSIPIPYGYGTPFSSSGIYEDKLKPYVDALNPDIDDCEKAVFDYTRDTVLVLTGPDFLKVAPGMKRVLYRTKQGILKTIDLPVTQLTEISVDSTDVEE</sequence>
<evidence type="ECO:0000313" key="3">
    <source>
        <dbReference type="Proteomes" id="UP000199705"/>
    </source>
</evidence>
<accession>A0A1G8B9Q0</accession>
<keyword evidence="1" id="KW-0812">Transmembrane</keyword>
<dbReference type="STRING" id="551996.SAMN05192573_108161"/>
<dbReference type="Proteomes" id="UP000199705">
    <property type="component" value="Unassembled WGS sequence"/>
</dbReference>
<dbReference type="EMBL" id="FNCG01000008">
    <property type="protein sequence ID" value="SDH29824.1"/>
    <property type="molecule type" value="Genomic_DNA"/>
</dbReference>
<keyword evidence="1" id="KW-0472">Membrane</keyword>
<dbReference type="AlphaFoldDB" id="A0A1G8B9Q0"/>
<keyword evidence="1" id="KW-1133">Transmembrane helix</keyword>
<organism evidence="2 3">
    <name type="scientific">Mucilaginibacter gossypii</name>
    <dbReference type="NCBI Taxonomy" id="551996"/>
    <lineage>
        <taxon>Bacteria</taxon>
        <taxon>Pseudomonadati</taxon>
        <taxon>Bacteroidota</taxon>
        <taxon>Sphingobacteriia</taxon>
        <taxon>Sphingobacteriales</taxon>
        <taxon>Sphingobacteriaceae</taxon>
        <taxon>Mucilaginibacter</taxon>
    </lineage>
</organism>
<proteinExistence type="predicted"/>
<keyword evidence="3" id="KW-1185">Reference proteome</keyword>
<feature type="transmembrane region" description="Helical" evidence="1">
    <location>
        <begin position="12"/>
        <end position="32"/>
    </location>
</feature>